<dbReference type="SUPFAM" id="SSF51182">
    <property type="entry name" value="RmlC-like cupins"/>
    <property type="match status" value="1"/>
</dbReference>
<dbReference type="Gene3D" id="2.60.120.10">
    <property type="entry name" value="Jelly Rolls"/>
    <property type="match status" value="1"/>
</dbReference>
<dbReference type="EMBL" id="JACEON010000013">
    <property type="protein sequence ID" value="MBA4612842.1"/>
    <property type="molecule type" value="Genomic_DNA"/>
</dbReference>
<gene>
    <name evidence="1" type="ORF">H1W37_14345</name>
</gene>
<name>A0A838XRB7_9HYPH</name>
<dbReference type="InterPro" id="IPR011051">
    <property type="entry name" value="RmlC_Cupin_sf"/>
</dbReference>
<dbReference type="Proteomes" id="UP000559404">
    <property type="component" value="Unassembled WGS sequence"/>
</dbReference>
<dbReference type="InterPro" id="IPR014710">
    <property type="entry name" value="RmlC-like_jellyroll"/>
</dbReference>
<evidence type="ECO:0000313" key="2">
    <source>
        <dbReference type="Proteomes" id="UP000559404"/>
    </source>
</evidence>
<dbReference type="RefSeq" id="WP_181761027.1">
    <property type="nucleotide sequence ID" value="NZ_BMCR01000003.1"/>
</dbReference>
<accession>A0A838XRB7</accession>
<organism evidence="1 2">
    <name type="scientific">Stappia taiwanensis</name>
    <dbReference type="NCBI Taxonomy" id="992267"/>
    <lineage>
        <taxon>Bacteria</taxon>
        <taxon>Pseudomonadati</taxon>
        <taxon>Pseudomonadota</taxon>
        <taxon>Alphaproteobacteria</taxon>
        <taxon>Hyphomicrobiales</taxon>
        <taxon>Stappiaceae</taxon>
        <taxon>Stappia</taxon>
    </lineage>
</organism>
<proteinExistence type="predicted"/>
<protein>
    <submittedName>
        <fullName evidence="1">HutD family protein</fullName>
    </submittedName>
</protein>
<dbReference type="PANTHER" id="PTHR37943:SF1">
    <property type="entry name" value="PROTEIN VES"/>
    <property type="match status" value="1"/>
</dbReference>
<sequence length="196" mass="20808">MTDAPLRIIPAEALRPVAWVNGGGITREIAADSDAAGVLWRLSLADVDREGPFSEFPAMSRTLTVVAGDGMALEAPEETLQAKPLAPVTFSGTLPIMGRLPNGPVRNFNLIYRESTIEARVALQRGPLERAYPARAGIQRMIHVTTGTARLDGKAVPAGATALFRSGRLELEAGAALLAVQLALRQNAGHQHSGDR</sequence>
<comment type="caution">
    <text evidence="1">The sequence shown here is derived from an EMBL/GenBank/DDBJ whole genome shotgun (WGS) entry which is preliminary data.</text>
</comment>
<keyword evidence="2" id="KW-1185">Reference proteome</keyword>
<reference evidence="1 2" key="1">
    <citation type="submission" date="2020-07" db="EMBL/GenBank/DDBJ databases">
        <authorList>
            <person name="Li M."/>
        </authorList>
    </citation>
    <scope>NUCLEOTIDE SEQUENCE [LARGE SCALE GENOMIC DNA]</scope>
    <source>
        <strain evidence="1 2">DSM 23284</strain>
    </source>
</reference>
<dbReference type="Pfam" id="PF05962">
    <property type="entry name" value="HutD"/>
    <property type="match status" value="1"/>
</dbReference>
<dbReference type="InterPro" id="IPR010282">
    <property type="entry name" value="Uncharacterised_HutD/Ves"/>
</dbReference>
<reference evidence="1 2" key="2">
    <citation type="submission" date="2020-08" db="EMBL/GenBank/DDBJ databases">
        <title>Stappia taiwanensis sp. nov., isolated from a coastal thermal spring.</title>
        <authorList>
            <person name="Kampfer P."/>
        </authorList>
    </citation>
    <scope>NUCLEOTIDE SEQUENCE [LARGE SCALE GENOMIC DNA]</scope>
    <source>
        <strain evidence="1 2">DSM 23284</strain>
    </source>
</reference>
<dbReference type="PANTHER" id="PTHR37943">
    <property type="entry name" value="PROTEIN VES"/>
    <property type="match status" value="1"/>
</dbReference>
<dbReference type="CDD" id="cd20293">
    <property type="entry name" value="cupin_HutD_N"/>
    <property type="match status" value="1"/>
</dbReference>
<dbReference type="AlphaFoldDB" id="A0A838XRB7"/>
<evidence type="ECO:0000313" key="1">
    <source>
        <dbReference type="EMBL" id="MBA4612842.1"/>
    </source>
</evidence>